<keyword evidence="10" id="KW-1185">Reference proteome</keyword>
<evidence type="ECO:0000313" key="10">
    <source>
        <dbReference type="Proteomes" id="UP000574369"/>
    </source>
</evidence>
<evidence type="ECO:0000256" key="7">
    <source>
        <dbReference type="SAM" id="Phobius"/>
    </source>
</evidence>
<gene>
    <name evidence="9" type="ORF">FHS28_001141</name>
</gene>
<dbReference type="CDD" id="cd04187">
    <property type="entry name" value="DPM1_like_bac"/>
    <property type="match status" value="1"/>
</dbReference>
<dbReference type="SUPFAM" id="SSF53448">
    <property type="entry name" value="Nucleotide-diphospho-sugar transferases"/>
    <property type="match status" value="1"/>
</dbReference>
<dbReference type="PANTHER" id="PTHR48090:SF1">
    <property type="entry name" value="PROPHAGE BACTOPRENOL GLUCOSYL TRANSFERASE HOMOLOG"/>
    <property type="match status" value="1"/>
</dbReference>
<evidence type="ECO:0000256" key="2">
    <source>
        <dbReference type="ARBA" id="ARBA00022676"/>
    </source>
</evidence>
<feature type="domain" description="Glycosyltransferase 2-like" evidence="8">
    <location>
        <begin position="25"/>
        <end position="190"/>
    </location>
</feature>
<dbReference type="RefSeq" id="WP_310736739.1">
    <property type="nucleotide sequence ID" value="NZ_JACHXO010000001.1"/>
</dbReference>
<evidence type="ECO:0000256" key="6">
    <source>
        <dbReference type="ARBA" id="ARBA00023136"/>
    </source>
</evidence>
<dbReference type="EMBL" id="JACHXO010000001">
    <property type="protein sequence ID" value="MBB3193776.1"/>
    <property type="molecule type" value="Genomic_DNA"/>
</dbReference>
<dbReference type="Pfam" id="PF00535">
    <property type="entry name" value="Glycos_transf_2"/>
    <property type="match status" value="1"/>
</dbReference>
<evidence type="ECO:0000259" key="8">
    <source>
        <dbReference type="Pfam" id="PF00535"/>
    </source>
</evidence>
<keyword evidence="4 7" id="KW-0812">Transmembrane</keyword>
<proteinExistence type="predicted"/>
<name>A0ABR6GNU0_9BURK</name>
<evidence type="ECO:0000256" key="3">
    <source>
        <dbReference type="ARBA" id="ARBA00022679"/>
    </source>
</evidence>
<keyword evidence="5 7" id="KW-1133">Transmembrane helix</keyword>
<dbReference type="Gene3D" id="3.90.550.10">
    <property type="entry name" value="Spore Coat Polysaccharide Biosynthesis Protein SpsA, Chain A"/>
    <property type="match status" value="1"/>
</dbReference>
<accession>A0ABR6GNU0</accession>
<dbReference type="PANTHER" id="PTHR48090">
    <property type="entry name" value="UNDECAPRENYL-PHOSPHATE 4-DEOXY-4-FORMAMIDO-L-ARABINOSE TRANSFERASE-RELATED"/>
    <property type="match status" value="1"/>
</dbReference>
<keyword evidence="2" id="KW-0328">Glycosyltransferase</keyword>
<keyword evidence="3" id="KW-0808">Transferase</keyword>
<dbReference type="InterPro" id="IPR001173">
    <property type="entry name" value="Glyco_trans_2-like"/>
</dbReference>
<organism evidence="9 10">
    <name type="scientific">Roseateles terrae</name>
    <dbReference type="NCBI Taxonomy" id="431060"/>
    <lineage>
        <taxon>Bacteria</taxon>
        <taxon>Pseudomonadati</taxon>
        <taxon>Pseudomonadota</taxon>
        <taxon>Betaproteobacteria</taxon>
        <taxon>Burkholderiales</taxon>
        <taxon>Sphaerotilaceae</taxon>
        <taxon>Roseateles</taxon>
    </lineage>
</organism>
<feature type="transmembrane region" description="Helical" evidence="7">
    <location>
        <begin position="252"/>
        <end position="272"/>
    </location>
</feature>
<evidence type="ECO:0000313" key="9">
    <source>
        <dbReference type="EMBL" id="MBB3193776.1"/>
    </source>
</evidence>
<protein>
    <submittedName>
        <fullName evidence="9">Glycosyltransferase involved in cell wall biosynthesis</fullName>
    </submittedName>
</protein>
<sequence>MELIERQHFLGAPDFRERLPVINFVLPCYNEEEVLPETARRLERLLESLESEQLISPASSIYFVDDGSRDRTWALIESLSAHSPRFCGIKLSRNRGHQNALLCGLMSIHGDALISLDADLQDDLDIIADMVRAFRAGHEVVYAVRRRRDTDTFFKRFTAEGYYKVLAAMGVKLVFNHADYRLMGRRPLEALRGYREPHLFLRGLVPLLGYRSATVEFDRAERFAGESKYPLTKMLSLAWQGISSFTPYPLRLITGAGVLVSLVSLSMALWALALRVFTQDALPGWASTVIPMYFLGGIQLLGLGVIGEYLAKVFESGKQRPRYQVESICGLWRAP</sequence>
<comment type="caution">
    <text evidence="9">The sequence shown here is derived from an EMBL/GenBank/DDBJ whole genome shotgun (WGS) entry which is preliminary data.</text>
</comment>
<dbReference type="InterPro" id="IPR029044">
    <property type="entry name" value="Nucleotide-diphossugar_trans"/>
</dbReference>
<evidence type="ECO:0000256" key="5">
    <source>
        <dbReference type="ARBA" id="ARBA00022989"/>
    </source>
</evidence>
<evidence type="ECO:0000256" key="1">
    <source>
        <dbReference type="ARBA" id="ARBA00004141"/>
    </source>
</evidence>
<keyword evidence="6 7" id="KW-0472">Membrane</keyword>
<dbReference type="Proteomes" id="UP000574369">
    <property type="component" value="Unassembled WGS sequence"/>
</dbReference>
<feature type="transmembrane region" description="Helical" evidence="7">
    <location>
        <begin position="292"/>
        <end position="311"/>
    </location>
</feature>
<evidence type="ECO:0000256" key="4">
    <source>
        <dbReference type="ARBA" id="ARBA00022692"/>
    </source>
</evidence>
<comment type="subcellular location">
    <subcellularLocation>
        <location evidence="1">Membrane</location>
        <topology evidence="1">Multi-pass membrane protein</topology>
    </subcellularLocation>
</comment>
<reference evidence="9 10" key="1">
    <citation type="submission" date="2020-08" db="EMBL/GenBank/DDBJ databases">
        <title>Genomic Encyclopedia of Type Strains, Phase III (KMG-III): the genomes of soil and plant-associated and newly described type strains.</title>
        <authorList>
            <person name="Whitman W."/>
        </authorList>
    </citation>
    <scope>NUCLEOTIDE SEQUENCE [LARGE SCALE GENOMIC DNA]</scope>
    <source>
        <strain evidence="9 10">CECT 7247</strain>
    </source>
</reference>
<dbReference type="InterPro" id="IPR050256">
    <property type="entry name" value="Glycosyltransferase_2"/>
</dbReference>